<dbReference type="PANTHER" id="PTHR43675">
    <property type="entry name" value="ARSENITE METHYLTRANSFERASE"/>
    <property type="match status" value="1"/>
</dbReference>
<comment type="catalytic activity">
    <reaction evidence="6">
        <text>arsenic triglutathione + [thioredoxin]-dithiol + S-adenosyl-L-methionine + 2 H2O = methylarsonous acid + [thioredoxin]-disulfide + 3 glutathione + S-adenosyl-L-homocysteine + H(+)</text>
        <dbReference type="Rhea" id="RHEA:69460"/>
        <dbReference type="Rhea" id="RHEA-COMP:10698"/>
        <dbReference type="Rhea" id="RHEA-COMP:10700"/>
        <dbReference type="ChEBI" id="CHEBI:15377"/>
        <dbReference type="ChEBI" id="CHEBI:15378"/>
        <dbReference type="ChEBI" id="CHEBI:17826"/>
        <dbReference type="ChEBI" id="CHEBI:29950"/>
        <dbReference type="ChEBI" id="CHEBI:50058"/>
        <dbReference type="ChEBI" id="CHEBI:57856"/>
        <dbReference type="ChEBI" id="CHEBI:57925"/>
        <dbReference type="ChEBI" id="CHEBI:59789"/>
        <dbReference type="ChEBI" id="CHEBI:183640"/>
        <dbReference type="EC" id="2.1.1.137"/>
    </reaction>
</comment>
<comment type="similarity">
    <text evidence="3">Belongs to the methyltransferase superfamily. Arsenite methyltransferase family.</text>
</comment>
<organism evidence="10 11">
    <name type="scientific">Owenia fusiformis</name>
    <name type="common">Polychaete worm</name>
    <dbReference type="NCBI Taxonomy" id="6347"/>
    <lineage>
        <taxon>Eukaryota</taxon>
        <taxon>Metazoa</taxon>
        <taxon>Spiralia</taxon>
        <taxon>Lophotrochozoa</taxon>
        <taxon>Annelida</taxon>
        <taxon>Polychaeta</taxon>
        <taxon>Sedentaria</taxon>
        <taxon>Canalipalpata</taxon>
        <taxon>Sabellida</taxon>
        <taxon>Oweniida</taxon>
        <taxon>Oweniidae</taxon>
        <taxon>Owenia</taxon>
    </lineage>
</organism>
<accession>A0A8J1TI96</accession>
<dbReference type="SUPFAM" id="SSF53335">
    <property type="entry name" value="S-adenosyl-L-methionine-dependent methyltransferases"/>
    <property type="match status" value="1"/>
</dbReference>
<dbReference type="EMBL" id="CAIIXF020000002">
    <property type="protein sequence ID" value="CAH1778283.1"/>
    <property type="molecule type" value="Genomic_DNA"/>
</dbReference>
<dbReference type="OrthoDB" id="8300214at2759"/>
<comment type="caution">
    <text evidence="10">The sequence shown here is derived from an EMBL/GenBank/DDBJ whole genome shotgun (WGS) entry which is preliminary data.</text>
</comment>
<dbReference type="CDD" id="cd02440">
    <property type="entry name" value="AdoMet_MTases"/>
    <property type="match status" value="1"/>
</dbReference>
<dbReference type="Gene3D" id="3.40.5.100">
    <property type="match status" value="1"/>
</dbReference>
<protein>
    <recommendedName>
        <fullName evidence="5">Arsenite methyltransferase</fullName>
        <ecNumber evidence="4">2.1.1.137</ecNumber>
    </recommendedName>
</protein>
<reference evidence="10" key="1">
    <citation type="submission" date="2022-03" db="EMBL/GenBank/DDBJ databases">
        <authorList>
            <person name="Martin C."/>
        </authorList>
    </citation>
    <scope>NUCLEOTIDE SEQUENCE</scope>
</reference>
<dbReference type="PANTHER" id="PTHR43675:SF8">
    <property type="entry name" value="ARSENITE METHYLTRANSFERASE"/>
    <property type="match status" value="1"/>
</dbReference>
<dbReference type="InterPro" id="IPR029063">
    <property type="entry name" value="SAM-dependent_MTases_sf"/>
</dbReference>
<evidence type="ECO:0000256" key="2">
    <source>
        <dbReference type="ARBA" id="ARBA00022691"/>
    </source>
</evidence>
<evidence type="ECO:0000256" key="4">
    <source>
        <dbReference type="ARBA" id="ARBA00034521"/>
    </source>
</evidence>
<evidence type="ECO:0000313" key="11">
    <source>
        <dbReference type="Proteomes" id="UP000749559"/>
    </source>
</evidence>
<dbReference type="Pfam" id="PF13847">
    <property type="entry name" value="Methyltransf_31"/>
    <property type="match status" value="1"/>
</dbReference>
<dbReference type="InterPro" id="IPR025714">
    <property type="entry name" value="Methyltranfer_dom"/>
</dbReference>
<keyword evidence="11" id="KW-1185">Reference proteome</keyword>
<comment type="catalytic activity">
    <reaction evidence="8">
        <text>arsenic triglutathione + 3 [thioredoxin]-dithiol + 3 S-adenosyl-L-methionine = trimethylarsine + 3 [thioredoxin]-disulfide + 3 glutathione + 3 S-adenosyl-L-homocysteine + 3 H(+)</text>
        <dbReference type="Rhea" id="RHEA:69432"/>
        <dbReference type="Rhea" id="RHEA-COMP:10698"/>
        <dbReference type="Rhea" id="RHEA-COMP:10700"/>
        <dbReference type="ChEBI" id="CHEBI:15378"/>
        <dbReference type="ChEBI" id="CHEBI:27130"/>
        <dbReference type="ChEBI" id="CHEBI:29950"/>
        <dbReference type="ChEBI" id="CHEBI:50058"/>
        <dbReference type="ChEBI" id="CHEBI:57856"/>
        <dbReference type="ChEBI" id="CHEBI:57925"/>
        <dbReference type="ChEBI" id="CHEBI:59789"/>
        <dbReference type="ChEBI" id="CHEBI:183640"/>
        <dbReference type="EC" id="2.1.1.137"/>
    </reaction>
</comment>
<evidence type="ECO:0000256" key="7">
    <source>
        <dbReference type="ARBA" id="ARBA00047943"/>
    </source>
</evidence>
<evidence type="ECO:0000256" key="6">
    <source>
        <dbReference type="ARBA" id="ARBA00047941"/>
    </source>
</evidence>
<evidence type="ECO:0000256" key="8">
    <source>
        <dbReference type="ARBA" id="ARBA00048428"/>
    </source>
</evidence>
<comment type="catalytic activity">
    <reaction evidence="7">
        <text>arsenic triglutathione + 2 [thioredoxin]-dithiol + 2 S-adenosyl-L-methionine + H2O = dimethylarsinous acid + 2 [thioredoxin]-disulfide + 3 glutathione + 2 S-adenosyl-L-homocysteine + 2 H(+)</text>
        <dbReference type="Rhea" id="RHEA:69464"/>
        <dbReference type="Rhea" id="RHEA-COMP:10698"/>
        <dbReference type="Rhea" id="RHEA-COMP:10700"/>
        <dbReference type="ChEBI" id="CHEBI:15377"/>
        <dbReference type="ChEBI" id="CHEBI:15378"/>
        <dbReference type="ChEBI" id="CHEBI:23808"/>
        <dbReference type="ChEBI" id="CHEBI:29950"/>
        <dbReference type="ChEBI" id="CHEBI:50058"/>
        <dbReference type="ChEBI" id="CHEBI:57856"/>
        <dbReference type="ChEBI" id="CHEBI:57925"/>
        <dbReference type="ChEBI" id="CHEBI:59789"/>
        <dbReference type="ChEBI" id="CHEBI:183640"/>
        <dbReference type="EC" id="2.1.1.137"/>
    </reaction>
</comment>
<sequence length="366" mass="40307">MAEELVTDSVKDYYGKVLSKTDDLKTNACVSIEGSAKIAKHIRKAIAQVHDEVVIKYYGCGLCIPTTLEDMSILDLGSGSGRDCYILSKLVGKNGHVVGIDMTDEQLEVANKYIDYHREKFGFAKSNVEFVKGYIEKLGEAGLKDNTFDIIVSNCVINLSPDKHAVIAEAYRVLKEGGELYFSDVYADRELSDDIRKHKVLWGECIAGALYWKDFVDISKKVGFSRPRLVEAGIIEVTKPELKEVLGDAKFVSVTYRMFKLPKTEKPASQVIYEGNIEDSEKEFKLDYNHIFCAGDVVSVDSDISTILQCSRLADEFTFQPSAVKGGASCSPKEEDIVDPFEYLAKGGPSKGACCAPSDNSKGGCC</sequence>
<evidence type="ECO:0000313" key="10">
    <source>
        <dbReference type="EMBL" id="CAH1778283.1"/>
    </source>
</evidence>
<dbReference type="Gene3D" id="3.40.50.150">
    <property type="entry name" value="Vaccinia Virus protein VP39"/>
    <property type="match status" value="1"/>
</dbReference>
<keyword evidence="2" id="KW-0949">S-adenosyl-L-methionine</keyword>
<proteinExistence type="inferred from homology"/>
<dbReference type="InterPro" id="IPR026669">
    <property type="entry name" value="Arsenite_MeTrfase-like"/>
</dbReference>
<dbReference type="GO" id="GO:0030791">
    <property type="term" value="F:arsenite methyltransferase activity"/>
    <property type="evidence" value="ECO:0007669"/>
    <property type="project" value="UniProtKB-EC"/>
</dbReference>
<evidence type="ECO:0000256" key="3">
    <source>
        <dbReference type="ARBA" id="ARBA00034487"/>
    </source>
</evidence>
<dbReference type="AlphaFoldDB" id="A0A8J1TI96"/>
<evidence type="ECO:0000256" key="5">
    <source>
        <dbReference type="ARBA" id="ARBA00034545"/>
    </source>
</evidence>
<feature type="domain" description="Methyltransferase" evidence="9">
    <location>
        <begin position="70"/>
        <end position="218"/>
    </location>
</feature>
<evidence type="ECO:0000259" key="9">
    <source>
        <dbReference type="Pfam" id="PF13847"/>
    </source>
</evidence>
<name>A0A8J1TI96_OWEFU</name>
<dbReference type="Proteomes" id="UP000749559">
    <property type="component" value="Unassembled WGS sequence"/>
</dbReference>
<keyword evidence="1" id="KW-0808">Transferase</keyword>
<evidence type="ECO:0000256" key="1">
    <source>
        <dbReference type="ARBA" id="ARBA00022679"/>
    </source>
</evidence>
<dbReference type="EC" id="2.1.1.137" evidence="4"/>
<gene>
    <name evidence="10" type="ORF">OFUS_LOCUS5219</name>
</gene>